<dbReference type="Gene3D" id="3.40.140.10">
    <property type="entry name" value="Cytidine Deaminase, domain 2"/>
    <property type="match status" value="1"/>
</dbReference>
<dbReference type="Pfam" id="PF01398">
    <property type="entry name" value="JAB"/>
    <property type="match status" value="1"/>
</dbReference>
<dbReference type="PANTHER" id="PTHR12947">
    <property type="entry name" value="AMSH-LIKE PROTEASE"/>
    <property type="match status" value="1"/>
</dbReference>
<dbReference type="Pfam" id="PF08969">
    <property type="entry name" value="USP8_dimer"/>
    <property type="match status" value="1"/>
</dbReference>
<organism evidence="2 3">
    <name type="scientific">Cryptolaemus montrouzieri</name>
    <dbReference type="NCBI Taxonomy" id="559131"/>
    <lineage>
        <taxon>Eukaryota</taxon>
        <taxon>Metazoa</taxon>
        <taxon>Ecdysozoa</taxon>
        <taxon>Arthropoda</taxon>
        <taxon>Hexapoda</taxon>
        <taxon>Insecta</taxon>
        <taxon>Pterygota</taxon>
        <taxon>Neoptera</taxon>
        <taxon>Endopterygota</taxon>
        <taxon>Coleoptera</taxon>
        <taxon>Polyphaga</taxon>
        <taxon>Cucujiformia</taxon>
        <taxon>Coccinelloidea</taxon>
        <taxon>Coccinellidae</taxon>
        <taxon>Scymninae</taxon>
        <taxon>Scymnini</taxon>
        <taxon>Cryptolaemus</taxon>
    </lineage>
</organism>
<dbReference type="InterPro" id="IPR037518">
    <property type="entry name" value="MPN"/>
</dbReference>
<evidence type="ECO:0000259" key="1">
    <source>
        <dbReference type="PROSITE" id="PS50249"/>
    </source>
</evidence>
<protein>
    <recommendedName>
        <fullName evidence="1">MPN domain-containing protein</fullName>
    </recommendedName>
</protein>
<keyword evidence="3" id="KW-1185">Reference proteome</keyword>
<dbReference type="InterPro" id="IPR015063">
    <property type="entry name" value="USP8_dimer"/>
</dbReference>
<dbReference type="SUPFAM" id="SSF102712">
    <property type="entry name" value="JAB1/MPN domain"/>
    <property type="match status" value="1"/>
</dbReference>
<gene>
    <name evidence="2" type="ORF">HHI36_014996</name>
</gene>
<name>A0ABD2N4S4_9CUCU</name>
<feature type="domain" description="MPN" evidence="1">
    <location>
        <begin position="234"/>
        <end position="373"/>
    </location>
</feature>
<accession>A0ABD2N4S4</accession>
<dbReference type="AlphaFoldDB" id="A0ABD2N4S4"/>
<proteinExistence type="predicted"/>
<comment type="caution">
    <text evidence="2">The sequence shown here is derived from an EMBL/GenBank/DDBJ whole genome shotgun (WGS) entry which is preliminary data.</text>
</comment>
<dbReference type="PANTHER" id="PTHR12947:SF13">
    <property type="entry name" value="FI19924P1"/>
    <property type="match status" value="1"/>
</dbReference>
<evidence type="ECO:0000313" key="2">
    <source>
        <dbReference type="EMBL" id="KAL3273562.1"/>
    </source>
</evidence>
<dbReference type="SUPFAM" id="SSF140856">
    <property type="entry name" value="USP8 N-terminal domain-like"/>
    <property type="match status" value="1"/>
</dbReference>
<sequence length="452" mass="52562">MMSSQQDFNEYTFNNADLKPKTRLDALFDRSRTTHIDGAIPVKKYFEIAKALLLTAKRYDSQGRNEIALLTYLRYQTLIKKMRIHPKYTSIPIGERSAFDYRLKEVAKCVKSLSEKVHQEYKRFYELTNIRYLDQDLDGYQEQRPTVSTVRTFISSPYDESVSQYSNDMFRPREETRSRSRVKAIVATEKSISSLSVYADAYYGLRKSIFPTKQVREFDEIYSQRKIVRILRTIIVPSRITTEFSYLSRDNTMKNLETVGYLAGVALNSDQLQVTHLILPEQVGYSDYFKVRDSKILIRYLEQQDLLTLGWIHSHPIESGYLSSSDMHYHSVFQSVLPEAIAIVYCPKYMNSTIFNLTPNHGLKFILNCRKKGFHVHPTNPPIVMISQHAITDLYGDLKVMDYRNPRLMDGNLGGLQQIHPTDMFERMLRTRSPGTGKVRKSEVGFVHMDQQ</sequence>
<dbReference type="InterPro" id="IPR000555">
    <property type="entry name" value="JAMM/MPN+_dom"/>
</dbReference>
<reference evidence="2 3" key="1">
    <citation type="journal article" date="2021" name="BMC Biol.">
        <title>Horizontally acquired antibacterial genes associated with adaptive radiation of ladybird beetles.</title>
        <authorList>
            <person name="Li H.S."/>
            <person name="Tang X.F."/>
            <person name="Huang Y.H."/>
            <person name="Xu Z.Y."/>
            <person name="Chen M.L."/>
            <person name="Du X.Y."/>
            <person name="Qiu B.Y."/>
            <person name="Chen P.T."/>
            <person name="Zhang W."/>
            <person name="Slipinski A."/>
            <person name="Escalona H.E."/>
            <person name="Waterhouse R.M."/>
            <person name="Zwick A."/>
            <person name="Pang H."/>
        </authorList>
    </citation>
    <scope>NUCLEOTIDE SEQUENCE [LARGE SCALE GENOMIC DNA]</scope>
    <source>
        <strain evidence="2">SYSU2018</strain>
    </source>
</reference>
<evidence type="ECO:0000313" key="3">
    <source>
        <dbReference type="Proteomes" id="UP001516400"/>
    </source>
</evidence>
<dbReference type="GO" id="GO:0016579">
    <property type="term" value="P:protein deubiquitination"/>
    <property type="evidence" value="ECO:0007669"/>
    <property type="project" value="UniProtKB-ARBA"/>
</dbReference>
<dbReference type="PROSITE" id="PS50249">
    <property type="entry name" value="MPN"/>
    <property type="match status" value="1"/>
</dbReference>
<dbReference type="EMBL" id="JABFTP020000062">
    <property type="protein sequence ID" value="KAL3273562.1"/>
    <property type="molecule type" value="Genomic_DNA"/>
</dbReference>
<dbReference type="Gene3D" id="1.20.58.80">
    <property type="entry name" value="Phosphotransferase system, lactose/cellobiose-type IIA subunit"/>
    <property type="match status" value="1"/>
</dbReference>
<dbReference type="Proteomes" id="UP001516400">
    <property type="component" value="Unassembled WGS sequence"/>
</dbReference>
<dbReference type="SMART" id="SM00232">
    <property type="entry name" value="JAB_MPN"/>
    <property type="match status" value="1"/>
</dbReference>